<comment type="catalytic activity">
    <reaction evidence="5">
        <text>dimethylallyl phosphate + FMNH2 = prenylated FMNH2 + phosphate</text>
        <dbReference type="Rhea" id="RHEA:37743"/>
        <dbReference type="ChEBI" id="CHEBI:43474"/>
        <dbReference type="ChEBI" id="CHEBI:57618"/>
        <dbReference type="ChEBI" id="CHEBI:87467"/>
        <dbReference type="ChEBI" id="CHEBI:88052"/>
        <dbReference type="EC" id="2.5.1.129"/>
    </reaction>
</comment>
<feature type="binding site" evidence="5">
    <location>
        <begin position="222"/>
        <end position="225"/>
    </location>
    <ligand>
        <name>FMN</name>
        <dbReference type="ChEBI" id="CHEBI:58210"/>
    </ligand>
</feature>
<keyword evidence="1 5" id="KW-0637">Prenyltransferase</keyword>
<dbReference type="GO" id="GO:0005739">
    <property type="term" value="C:mitochondrion"/>
    <property type="evidence" value="ECO:0007669"/>
    <property type="project" value="UniProtKB-SubCell"/>
</dbReference>
<feature type="compositionally biased region" description="Polar residues" evidence="6">
    <location>
        <begin position="113"/>
        <end position="123"/>
    </location>
</feature>
<feature type="binding site" evidence="5">
    <location>
        <position position="168"/>
    </location>
    <ligand>
        <name>FMN</name>
        <dbReference type="ChEBI" id="CHEBI:58210"/>
    </ligand>
</feature>
<dbReference type="PANTHER" id="PTHR43374:SF1">
    <property type="entry name" value="FLAVIN PRENYLTRANSFERASE PAD1, MITOCHONDRIAL"/>
    <property type="match status" value="1"/>
</dbReference>
<dbReference type="EMBL" id="JAGSXJ010000020">
    <property type="protein sequence ID" value="KAH6680081.1"/>
    <property type="molecule type" value="Genomic_DNA"/>
</dbReference>
<name>A0A9P8V8B4_9PEZI</name>
<dbReference type="Gene3D" id="3.40.50.1950">
    <property type="entry name" value="Flavin prenyltransferase-like"/>
    <property type="match status" value="1"/>
</dbReference>
<dbReference type="Pfam" id="PF02441">
    <property type="entry name" value="Flavoprotein"/>
    <property type="match status" value="1"/>
</dbReference>
<accession>A0A9P8V8B4</accession>
<feature type="binding site" evidence="5">
    <location>
        <position position="303"/>
    </location>
    <ligand>
        <name>dimethylallyl phosphate</name>
        <dbReference type="ChEBI" id="CHEBI:88052"/>
    </ligand>
</feature>
<organism evidence="8 9">
    <name type="scientific">Plectosphaerella plurivora</name>
    <dbReference type="NCBI Taxonomy" id="936078"/>
    <lineage>
        <taxon>Eukaryota</taxon>
        <taxon>Fungi</taxon>
        <taxon>Dikarya</taxon>
        <taxon>Ascomycota</taxon>
        <taxon>Pezizomycotina</taxon>
        <taxon>Sordariomycetes</taxon>
        <taxon>Hypocreomycetidae</taxon>
        <taxon>Glomerellales</taxon>
        <taxon>Plectosphaerellaceae</taxon>
        <taxon>Plectosphaerella</taxon>
    </lineage>
</organism>
<sequence length="331" mass="36045">MTNPFNHQTRAAGATLLTASRRLGELISWRSHLLGGHGCERLRVGRGREWPSNKSSRGAPCDGSMVSQHPELPAHHNMLRRGASLFSLSSVRNPQPYAFKQAPGQLLLPASSRPPSQRLLSTTASPASRPKRRKRVVVGVTGATGAPLAVGLLQRLKHLDVETHLIMSKWGAATLKYELEAPNNTPAYLSSLASTTYSALDVSAPPSSGSFRADAMIVVPCSMKTLAAVRMGYDADLISRAAGVTLKERRRLVLAVRETPLNDVHLENMLGVSRAGAVLFPPVMAFYTQPRCIADMVDQSVKRMVDLLGLGLAEHDDDEELRWSGFEWAKK</sequence>
<keyword evidence="9" id="KW-1185">Reference proteome</keyword>
<proteinExistence type="inferred from homology"/>
<comment type="subcellular location">
    <subcellularLocation>
        <location evidence="5">Mitochondrion</location>
    </subcellularLocation>
</comment>
<evidence type="ECO:0000256" key="5">
    <source>
        <dbReference type="HAMAP-Rule" id="MF_03197"/>
    </source>
</evidence>
<evidence type="ECO:0000259" key="7">
    <source>
        <dbReference type="Pfam" id="PF02441"/>
    </source>
</evidence>
<dbReference type="InterPro" id="IPR004507">
    <property type="entry name" value="UbiX-like"/>
</dbReference>
<reference evidence="8" key="1">
    <citation type="journal article" date="2021" name="Nat. Commun.">
        <title>Genetic determinants of endophytism in the Arabidopsis root mycobiome.</title>
        <authorList>
            <person name="Mesny F."/>
            <person name="Miyauchi S."/>
            <person name="Thiergart T."/>
            <person name="Pickel B."/>
            <person name="Atanasova L."/>
            <person name="Karlsson M."/>
            <person name="Huettel B."/>
            <person name="Barry K.W."/>
            <person name="Haridas S."/>
            <person name="Chen C."/>
            <person name="Bauer D."/>
            <person name="Andreopoulos W."/>
            <person name="Pangilinan J."/>
            <person name="LaButti K."/>
            <person name="Riley R."/>
            <person name="Lipzen A."/>
            <person name="Clum A."/>
            <person name="Drula E."/>
            <person name="Henrissat B."/>
            <person name="Kohler A."/>
            <person name="Grigoriev I.V."/>
            <person name="Martin F.M."/>
            <person name="Hacquard S."/>
        </authorList>
    </citation>
    <scope>NUCLEOTIDE SEQUENCE</scope>
    <source>
        <strain evidence="8">MPI-SDFR-AT-0117</strain>
    </source>
</reference>
<protein>
    <recommendedName>
        <fullName evidence="5">Flavin prenyltransferase PAD1, mitochondrial</fullName>
        <ecNumber evidence="5">2.5.1.129</ecNumber>
    </recommendedName>
</protein>
<comment type="caution">
    <text evidence="8">The sequence shown here is derived from an EMBL/GenBank/DDBJ whole genome shotgun (WGS) entry which is preliminary data.</text>
</comment>
<dbReference type="PANTHER" id="PTHR43374">
    <property type="entry name" value="FLAVIN PRENYLTRANSFERASE"/>
    <property type="match status" value="1"/>
</dbReference>
<keyword evidence="4 5" id="KW-0808">Transferase</keyword>
<gene>
    <name evidence="5" type="primary">PAD1</name>
    <name evidence="8" type="ORF">F5X68DRAFT_212571</name>
</gene>
<dbReference type="SUPFAM" id="SSF52507">
    <property type="entry name" value="Homo-oligomeric flavin-containing Cys decarboxylases, HFCD"/>
    <property type="match status" value="1"/>
</dbReference>
<dbReference type="InterPro" id="IPR003382">
    <property type="entry name" value="Flavoprotein"/>
</dbReference>
<feature type="region of interest" description="Disordered" evidence="6">
    <location>
        <begin position="107"/>
        <end position="134"/>
    </location>
</feature>
<dbReference type="AlphaFoldDB" id="A0A9P8V8B4"/>
<feature type="domain" description="Flavoprotein" evidence="7">
    <location>
        <begin position="134"/>
        <end position="302"/>
    </location>
</feature>
<dbReference type="GO" id="GO:0106141">
    <property type="term" value="F:flavin prenyltransferase activity"/>
    <property type="evidence" value="ECO:0007669"/>
    <property type="project" value="UniProtKB-EC"/>
</dbReference>
<dbReference type="HAMAP" id="MF_01984">
    <property type="entry name" value="ubiX_pad"/>
    <property type="match status" value="1"/>
</dbReference>
<keyword evidence="2 5" id="KW-0285">Flavoprotein</keyword>
<dbReference type="NCBIfam" id="NF004685">
    <property type="entry name" value="PRK06029.1"/>
    <property type="match status" value="1"/>
</dbReference>
<evidence type="ECO:0000256" key="6">
    <source>
        <dbReference type="SAM" id="MobiDB-lite"/>
    </source>
</evidence>
<feature type="binding site" evidence="5">
    <location>
        <position position="257"/>
    </location>
    <ligand>
        <name>FMN</name>
        <dbReference type="ChEBI" id="CHEBI:58210"/>
    </ligand>
</feature>
<evidence type="ECO:0000313" key="8">
    <source>
        <dbReference type="EMBL" id="KAH6680081.1"/>
    </source>
</evidence>
<dbReference type="NCBIfam" id="TIGR00421">
    <property type="entry name" value="ubiX_pad"/>
    <property type="match status" value="1"/>
</dbReference>
<feature type="binding site" evidence="5">
    <location>
        <position position="287"/>
    </location>
    <ligand>
        <name>dimethylallyl phosphate</name>
        <dbReference type="ChEBI" id="CHEBI:88052"/>
    </ligand>
</feature>
<dbReference type="EC" id="2.5.1.129" evidence="5"/>
<comment type="function">
    <text evidence="5">Flavin prenyltransferase that catalyzes the synthesis of the prenylated FMN cofactor (prenyl-FMN) for the ferulic acid decarboxylase FDC1. The prenyltransferase is metal-independent and links a dimethylallyl moiety from dimethylallyl monophosphate (DMAP) to the flavin N5 and C6 atoms of FMN.</text>
</comment>
<comment type="similarity">
    <text evidence="5">Belongs to the UbiX/PAD1 family.</text>
</comment>
<evidence type="ECO:0000256" key="1">
    <source>
        <dbReference type="ARBA" id="ARBA00022602"/>
    </source>
</evidence>
<evidence type="ECO:0000256" key="4">
    <source>
        <dbReference type="ARBA" id="ARBA00022679"/>
    </source>
</evidence>
<feature type="binding site" evidence="5">
    <location>
        <begin position="142"/>
        <end position="144"/>
    </location>
    <ligand>
        <name>FMN</name>
        <dbReference type="ChEBI" id="CHEBI:58210"/>
    </ligand>
</feature>
<keyword evidence="3 5" id="KW-0288">FMN</keyword>
<comment type="subunit">
    <text evidence="5">Oligomer.</text>
</comment>
<evidence type="ECO:0000256" key="2">
    <source>
        <dbReference type="ARBA" id="ARBA00022630"/>
    </source>
</evidence>
<dbReference type="InterPro" id="IPR036551">
    <property type="entry name" value="Flavin_trans-like"/>
</dbReference>
<keyword evidence="5" id="KW-0496">Mitochondrion</keyword>
<evidence type="ECO:0000313" key="9">
    <source>
        <dbReference type="Proteomes" id="UP000770015"/>
    </source>
</evidence>
<evidence type="ECO:0000256" key="3">
    <source>
        <dbReference type="ARBA" id="ARBA00022643"/>
    </source>
</evidence>
<dbReference type="GO" id="GO:0016831">
    <property type="term" value="F:carboxy-lyase activity"/>
    <property type="evidence" value="ECO:0007669"/>
    <property type="project" value="TreeGrafter"/>
</dbReference>
<dbReference type="Proteomes" id="UP000770015">
    <property type="component" value="Unassembled WGS sequence"/>
</dbReference>
<dbReference type="OrthoDB" id="5126881at2759"/>